<dbReference type="EMBL" id="BAAARJ010000001">
    <property type="protein sequence ID" value="GAA2591504.1"/>
    <property type="molecule type" value="Genomic_DNA"/>
</dbReference>
<feature type="domain" description="AB hydrolase-1" evidence="1">
    <location>
        <begin position="3"/>
        <end position="226"/>
    </location>
</feature>
<protein>
    <submittedName>
        <fullName evidence="2">Alpha/beta hydrolase</fullName>
    </submittedName>
</protein>
<dbReference type="InterPro" id="IPR000073">
    <property type="entry name" value="AB_hydrolase_1"/>
</dbReference>
<name>A0ABP6BYG5_9ACTN</name>
<dbReference type="Proteomes" id="UP001501447">
    <property type="component" value="Unassembled WGS sequence"/>
</dbReference>
<dbReference type="RefSeq" id="WP_344560892.1">
    <property type="nucleotide sequence ID" value="NZ_BAAARJ010000001.1"/>
</dbReference>
<keyword evidence="2" id="KW-0378">Hydrolase</keyword>
<sequence length="231" mass="24223">MRVVFVHGACVRDGSWWWHRTAGLLRERGVLSVAPPLPSCGETGVPGGAAGQGLSEDVAAVREALLDGDEPTIVVAHSYGGIVTAEAAAGVGSVRHLVLVSSYLPEPGQSLSDFGDADPAPFLDVDPGAGTFGVRPELLVDTFLQDCDPEVQARAAGHLARQSVRVTGEPVGAAAWQQVPSTYLVCAQDRGTPPRLQREFARRAGSVVELDAGHHPFLSRPAAVRDLLLGL</sequence>
<reference evidence="3" key="1">
    <citation type="journal article" date="2019" name="Int. J. Syst. Evol. Microbiol.">
        <title>The Global Catalogue of Microorganisms (GCM) 10K type strain sequencing project: providing services to taxonomists for standard genome sequencing and annotation.</title>
        <authorList>
            <consortium name="The Broad Institute Genomics Platform"/>
            <consortium name="The Broad Institute Genome Sequencing Center for Infectious Disease"/>
            <person name="Wu L."/>
            <person name="Ma J."/>
        </authorList>
    </citation>
    <scope>NUCLEOTIDE SEQUENCE [LARGE SCALE GENOMIC DNA]</scope>
    <source>
        <strain evidence="3">JCM 16373</strain>
    </source>
</reference>
<dbReference type="PANTHER" id="PTHR37017:SF11">
    <property type="entry name" value="ESTERASE_LIPASE_THIOESTERASE DOMAIN-CONTAINING PROTEIN"/>
    <property type="match status" value="1"/>
</dbReference>
<dbReference type="Pfam" id="PF12697">
    <property type="entry name" value="Abhydrolase_6"/>
    <property type="match status" value="1"/>
</dbReference>
<accession>A0ABP6BYG5</accession>
<evidence type="ECO:0000259" key="1">
    <source>
        <dbReference type="Pfam" id="PF12697"/>
    </source>
</evidence>
<dbReference type="GO" id="GO:0016787">
    <property type="term" value="F:hydrolase activity"/>
    <property type="evidence" value="ECO:0007669"/>
    <property type="project" value="UniProtKB-KW"/>
</dbReference>
<dbReference type="InterPro" id="IPR052897">
    <property type="entry name" value="Sec-Metab_Biosynth_Hydrolase"/>
</dbReference>
<evidence type="ECO:0000313" key="3">
    <source>
        <dbReference type="Proteomes" id="UP001501447"/>
    </source>
</evidence>
<dbReference type="InterPro" id="IPR029058">
    <property type="entry name" value="AB_hydrolase_fold"/>
</dbReference>
<comment type="caution">
    <text evidence="2">The sequence shown here is derived from an EMBL/GenBank/DDBJ whole genome shotgun (WGS) entry which is preliminary data.</text>
</comment>
<dbReference type="SUPFAM" id="SSF53474">
    <property type="entry name" value="alpha/beta-Hydrolases"/>
    <property type="match status" value="1"/>
</dbReference>
<organism evidence="2 3">
    <name type="scientific">Streptomyces axinellae</name>
    <dbReference type="NCBI Taxonomy" id="552788"/>
    <lineage>
        <taxon>Bacteria</taxon>
        <taxon>Bacillati</taxon>
        <taxon>Actinomycetota</taxon>
        <taxon>Actinomycetes</taxon>
        <taxon>Kitasatosporales</taxon>
        <taxon>Streptomycetaceae</taxon>
        <taxon>Streptomyces</taxon>
    </lineage>
</organism>
<dbReference type="PANTHER" id="PTHR37017">
    <property type="entry name" value="AB HYDROLASE-1 DOMAIN-CONTAINING PROTEIN-RELATED"/>
    <property type="match status" value="1"/>
</dbReference>
<proteinExistence type="predicted"/>
<keyword evidence="3" id="KW-1185">Reference proteome</keyword>
<dbReference type="Gene3D" id="3.40.50.1820">
    <property type="entry name" value="alpha/beta hydrolase"/>
    <property type="match status" value="1"/>
</dbReference>
<gene>
    <name evidence="2" type="ORF">GCM10009863_00580</name>
</gene>
<evidence type="ECO:0000313" key="2">
    <source>
        <dbReference type="EMBL" id="GAA2591504.1"/>
    </source>
</evidence>